<keyword evidence="3" id="KW-1185">Reference proteome</keyword>
<comment type="caution">
    <text evidence="2">The sequence shown here is derived from an EMBL/GenBank/DDBJ whole genome shotgun (WGS) entry which is preliminary data.</text>
</comment>
<protein>
    <submittedName>
        <fullName evidence="2">Uncharacterized protein</fullName>
    </submittedName>
</protein>
<dbReference type="STRING" id="42251.A0A2T6ZCH8"/>
<feature type="region of interest" description="Disordered" evidence="1">
    <location>
        <begin position="1"/>
        <end position="35"/>
    </location>
</feature>
<evidence type="ECO:0000313" key="2">
    <source>
        <dbReference type="EMBL" id="PUU73169.1"/>
    </source>
</evidence>
<evidence type="ECO:0000313" key="3">
    <source>
        <dbReference type="Proteomes" id="UP000244722"/>
    </source>
</evidence>
<feature type="region of interest" description="Disordered" evidence="1">
    <location>
        <begin position="291"/>
        <end position="403"/>
    </location>
</feature>
<sequence>MPITTTSSSTEAGSSPARAEADHRYGGRKASSKPLKPLKFSSLTSAVQKHHPPDFTGLTSEVQREGPVRPLQAHLDVLTQAEIALAIVDLLNLHYQHREVLGVIVTHIWNYYVLPNNLWDYYEGGKHKFMEAIAYDEFVGPTLESNSETQRRKRRANSSLEAVWGEGWEKKIEAESDHSSVLSEHYLREMAKLANRGITLIDAQEVLNYVMKARIARPGKGSVGSSPNPEYSAAWLISTLDATATTRMRETQSGIPEITSPLTPPIILPSTSGSSFSIEIIARSYAPTTISSASCDGITPPNGLPSPEPTPSSKRPRSGSNNNQLSQTTHHISSMIQSPMQSPVHSCRQSPALPDTGEPQPSPRSPSPRTGHVTPWVQSVSDSSPTPETYQVDSNEGDIDPNELQPLAAGQTVLEPSPSSRRSAPKRHALQVPIPALDSPLQSLPPSPPPVIITHPLAQSTSKKRLYSEYASEANTLLLRDATPTLDSPLQSLSNSALAHPATITQSLACTPEITALPLSHIFSLLDNWAYDSGIHTSVLERGFYNSPDVCQLADSACNVAIHTQLMISSALVQHPRVYLTALASMKSTNHHLISLPVPLIDCSDCYQIRDSSFPFEKYIASEKEVPGTRLLDTLNASTFGFGTISTQERVEAWWTTSGGDWQITASQIDPEGVSTVPFQAGELIAIPPQLLWSAKADNAQDDCSQGETSPGGKRPQTAIEMRGVWAIGDALLGLTSWDSLVVQVELRELFNAPAGSWFNAKFVNKIEASFDRKLTRMVNTLEKVNKQAFSTAG</sequence>
<dbReference type="AlphaFoldDB" id="A0A2T6ZCH8"/>
<proteinExistence type="predicted"/>
<organism evidence="2 3">
    <name type="scientific">Tuber borchii</name>
    <name type="common">White truffle</name>
    <dbReference type="NCBI Taxonomy" id="42251"/>
    <lineage>
        <taxon>Eukaryota</taxon>
        <taxon>Fungi</taxon>
        <taxon>Dikarya</taxon>
        <taxon>Ascomycota</taxon>
        <taxon>Pezizomycotina</taxon>
        <taxon>Pezizomycetes</taxon>
        <taxon>Pezizales</taxon>
        <taxon>Tuberaceae</taxon>
        <taxon>Tuber</taxon>
    </lineage>
</organism>
<dbReference type="Proteomes" id="UP000244722">
    <property type="component" value="Unassembled WGS sequence"/>
</dbReference>
<accession>A0A2T6ZCH8</accession>
<feature type="region of interest" description="Disordered" evidence="1">
    <location>
        <begin position="247"/>
        <end position="266"/>
    </location>
</feature>
<reference evidence="2 3" key="1">
    <citation type="submission" date="2017-04" db="EMBL/GenBank/DDBJ databases">
        <title>Draft genome sequence of Tuber borchii Vittad., a whitish edible truffle.</title>
        <authorList>
            <consortium name="DOE Joint Genome Institute"/>
            <person name="Murat C."/>
            <person name="Kuo A."/>
            <person name="Barry K.W."/>
            <person name="Clum A."/>
            <person name="Dockter R.B."/>
            <person name="Fauchery L."/>
            <person name="Iotti M."/>
            <person name="Kohler A."/>
            <person name="Labutti K."/>
            <person name="Lindquist E.A."/>
            <person name="Lipzen A."/>
            <person name="Ohm R.A."/>
            <person name="Wang M."/>
            <person name="Grigoriev I.V."/>
            <person name="Zambonelli A."/>
            <person name="Martin F.M."/>
        </authorList>
    </citation>
    <scope>NUCLEOTIDE SEQUENCE [LARGE SCALE GENOMIC DNA]</scope>
    <source>
        <strain evidence="2 3">Tbo3840</strain>
    </source>
</reference>
<feature type="compositionally biased region" description="Low complexity" evidence="1">
    <location>
        <begin position="1"/>
        <end position="10"/>
    </location>
</feature>
<dbReference type="EMBL" id="NESQ01000408">
    <property type="protein sequence ID" value="PUU73169.1"/>
    <property type="molecule type" value="Genomic_DNA"/>
</dbReference>
<feature type="compositionally biased region" description="Polar residues" evidence="1">
    <location>
        <begin position="318"/>
        <end position="349"/>
    </location>
</feature>
<feature type="compositionally biased region" description="Polar residues" evidence="1">
    <location>
        <begin position="376"/>
        <end position="394"/>
    </location>
</feature>
<name>A0A2T6ZCH8_TUBBO</name>
<evidence type="ECO:0000256" key="1">
    <source>
        <dbReference type="SAM" id="MobiDB-lite"/>
    </source>
</evidence>
<gene>
    <name evidence="2" type="ORF">B9Z19DRAFT_1135761</name>
</gene>